<proteinExistence type="predicted"/>
<dbReference type="AlphaFoldDB" id="A0A1V3WYH3"/>
<organism evidence="1 2">
    <name type="scientific">Mycobacterium kansasii</name>
    <dbReference type="NCBI Taxonomy" id="1768"/>
    <lineage>
        <taxon>Bacteria</taxon>
        <taxon>Bacillati</taxon>
        <taxon>Actinomycetota</taxon>
        <taxon>Actinomycetes</taxon>
        <taxon>Mycobacteriales</taxon>
        <taxon>Mycobacteriaceae</taxon>
        <taxon>Mycobacterium</taxon>
    </lineage>
</organism>
<accession>A0A1V3WYH3</accession>
<dbReference type="EMBL" id="MVBM01000005">
    <property type="protein sequence ID" value="OOK71970.1"/>
    <property type="molecule type" value="Genomic_DNA"/>
</dbReference>
<name>A0A1V3WYH3_MYCKA</name>
<protein>
    <submittedName>
        <fullName evidence="1">Uncharacterized protein</fullName>
    </submittedName>
</protein>
<reference evidence="1 2" key="1">
    <citation type="submission" date="2017-02" db="EMBL/GenBank/DDBJ databases">
        <title>Complete genome sequences of Mycobacterium kansasii strains isolated from rhesus macaques.</title>
        <authorList>
            <person name="Panda A."/>
            <person name="Nagaraj S."/>
            <person name="Zhao X."/>
            <person name="Tettelin H."/>
            <person name="Detolla L.J."/>
        </authorList>
    </citation>
    <scope>NUCLEOTIDE SEQUENCE [LARGE SCALE GENOMIC DNA]</scope>
    <source>
        <strain evidence="1 2">11-3813</strain>
    </source>
</reference>
<evidence type="ECO:0000313" key="1">
    <source>
        <dbReference type="EMBL" id="OOK71970.1"/>
    </source>
</evidence>
<sequence>MDRSRDAADALGSNGVQVRVQAVALAVSLSWVGKPHFL</sequence>
<evidence type="ECO:0000313" key="2">
    <source>
        <dbReference type="Proteomes" id="UP000189229"/>
    </source>
</evidence>
<gene>
    <name evidence="1" type="ORF">BZL30_5469</name>
</gene>
<dbReference type="Proteomes" id="UP000189229">
    <property type="component" value="Unassembled WGS sequence"/>
</dbReference>
<comment type="caution">
    <text evidence="1">The sequence shown here is derived from an EMBL/GenBank/DDBJ whole genome shotgun (WGS) entry which is preliminary data.</text>
</comment>